<keyword evidence="1" id="KW-1133">Transmembrane helix</keyword>
<dbReference type="EMBL" id="WJNG01000001">
    <property type="protein sequence ID" value="MRH41148.1"/>
    <property type="molecule type" value="Genomic_DNA"/>
</dbReference>
<dbReference type="RefSeq" id="WP_153734816.1">
    <property type="nucleotide sequence ID" value="NZ_WJNG01000001.1"/>
</dbReference>
<dbReference type="InterPro" id="IPR029787">
    <property type="entry name" value="Nucleotide_cyclase"/>
</dbReference>
<accession>A0A6A8D6E6</accession>
<feature type="transmembrane region" description="Helical" evidence="1">
    <location>
        <begin position="98"/>
        <end position="116"/>
    </location>
</feature>
<gene>
    <name evidence="3" type="ORF">GH741_00480</name>
</gene>
<protein>
    <submittedName>
        <fullName evidence="3">Diguanylate cyclase</fullName>
    </submittedName>
</protein>
<dbReference type="SUPFAM" id="SSF55073">
    <property type="entry name" value="Nucleotide cyclase"/>
    <property type="match status" value="1"/>
</dbReference>
<dbReference type="PANTHER" id="PTHR45138">
    <property type="entry name" value="REGULATORY COMPONENTS OF SENSORY TRANSDUCTION SYSTEM"/>
    <property type="match status" value="1"/>
</dbReference>
<organism evidence="3 4">
    <name type="scientific">Aquibacillus halophilus</name>
    <dbReference type="NCBI Taxonomy" id="930132"/>
    <lineage>
        <taxon>Bacteria</taxon>
        <taxon>Bacillati</taxon>
        <taxon>Bacillota</taxon>
        <taxon>Bacilli</taxon>
        <taxon>Bacillales</taxon>
        <taxon>Bacillaceae</taxon>
        <taxon>Aquibacillus</taxon>
    </lineage>
</organism>
<evidence type="ECO:0000313" key="4">
    <source>
        <dbReference type="Proteomes" id="UP000799092"/>
    </source>
</evidence>
<keyword evidence="1" id="KW-0472">Membrane</keyword>
<dbReference type="SMART" id="SM00267">
    <property type="entry name" value="GGDEF"/>
    <property type="match status" value="1"/>
</dbReference>
<dbReference type="OrthoDB" id="9759607at2"/>
<name>A0A6A8D6E6_9BACI</name>
<feature type="transmembrane region" description="Helical" evidence="1">
    <location>
        <begin position="148"/>
        <end position="168"/>
    </location>
</feature>
<keyword evidence="1" id="KW-0812">Transmembrane</keyword>
<dbReference type="Pfam" id="PF00990">
    <property type="entry name" value="GGDEF"/>
    <property type="match status" value="1"/>
</dbReference>
<dbReference type="Gene3D" id="3.30.70.270">
    <property type="match status" value="1"/>
</dbReference>
<evidence type="ECO:0000313" key="3">
    <source>
        <dbReference type="EMBL" id="MRH41148.1"/>
    </source>
</evidence>
<dbReference type="PANTHER" id="PTHR45138:SF9">
    <property type="entry name" value="DIGUANYLATE CYCLASE DGCM-RELATED"/>
    <property type="match status" value="1"/>
</dbReference>
<dbReference type="PROSITE" id="PS50887">
    <property type="entry name" value="GGDEF"/>
    <property type="match status" value="1"/>
</dbReference>
<evidence type="ECO:0000256" key="1">
    <source>
        <dbReference type="SAM" id="Phobius"/>
    </source>
</evidence>
<proteinExistence type="predicted"/>
<dbReference type="InterPro" id="IPR000160">
    <property type="entry name" value="GGDEF_dom"/>
</dbReference>
<feature type="transmembrane region" description="Helical" evidence="1">
    <location>
        <begin position="20"/>
        <end position="41"/>
    </location>
</feature>
<dbReference type="NCBIfam" id="TIGR00254">
    <property type="entry name" value="GGDEF"/>
    <property type="match status" value="1"/>
</dbReference>
<feature type="transmembrane region" description="Helical" evidence="1">
    <location>
        <begin position="123"/>
        <end position="142"/>
    </location>
</feature>
<dbReference type="CDD" id="cd01949">
    <property type="entry name" value="GGDEF"/>
    <property type="match status" value="1"/>
</dbReference>
<dbReference type="InterPro" id="IPR043128">
    <property type="entry name" value="Rev_trsase/Diguanyl_cyclase"/>
</dbReference>
<feature type="transmembrane region" description="Helical" evidence="1">
    <location>
        <begin position="71"/>
        <end position="92"/>
    </location>
</feature>
<keyword evidence="4" id="KW-1185">Reference proteome</keyword>
<dbReference type="Proteomes" id="UP000799092">
    <property type="component" value="Unassembled WGS sequence"/>
</dbReference>
<feature type="domain" description="GGDEF" evidence="2">
    <location>
        <begin position="209"/>
        <end position="342"/>
    </location>
</feature>
<comment type="caution">
    <text evidence="3">The sequence shown here is derived from an EMBL/GenBank/DDBJ whole genome shotgun (WGS) entry which is preliminary data.</text>
</comment>
<sequence>MIKNESGMNMAKVNKTSEEYIMGALSLVQSILYLLVVIYFWGNSRSWWLILLFVSIMILQALLIKYFKNYFAMMTIIIIQLSISYFMVALSGHTESPFYPLCYLPMIILVALHTNTLKKRSTLLVALLASLFTFLNIGLMDSSNISDWYQGCVYAVSYGILGFGVLLHQNQLKQTIKRSQTDHLTGVFNKHAGETILLEETKLAKEEGYPITVAFCDLDDFKTVNDKYGHLCGDEVLKQMASIITSNVPDEVSITRWGGEEFLLIFKRIEKQEAIKILEKVREKIESYCFTYKDEEILITISGGVVEVNEFEHNILKVIDEADRRLYYAKDQGRNKIICSGFEKVNHGDGSRVSFMVQPESEKNLFSI</sequence>
<dbReference type="InterPro" id="IPR050469">
    <property type="entry name" value="Diguanylate_Cyclase"/>
</dbReference>
<dbReference type="FunFam" id="3.30.70.270:FF:000001">
    <property type="entry name" value="Diguanylate cyclase domain protein"/>
    <property type="match status" value="1"/>
</dbReference>
<dbReference type="AlphaFoldDB" id="A0A6A8D6E6"/>
<reference evidence="3" key="1">
    <citation type="submission" date="2019-11" db="EMBL/GenBank/DDBJ databases">
        <authorList>
            <person name="Li J."/>
        </authorList>
    </citation>
    <scope>NUCLEOTIDE SEQUENCE</scope>
    <source>
        <strain evidence="3">B6B</strain>
    </source>
</reference>
<evidence type="ECO:0000259" key="2">
    <source>
        <dbReference type="PROSITE" id="PS50887"/>
    </source>
</evidence>
<feature type="transmembrane region" description="Helical" evidence="1">
    <location>
        <begin position="47"/>
        <end position="64"/>
    </location>
</feature>
<dbReference type="GO" id="GO:0052621">
    <property type="term" value="F:diguanylate cyclase activity"/>
    <property type="evidence" value="ECO:0007669"/>
    <property type="project" value="TreeGrafter"/>
</dbReference>